<dbReference type="AlphaFoldDB" id="A0A9P5AEF5"/>
<dbReference type="PROSITE" id="PS50082">
    <property type="entry name" value="WD_REPEATS_2"/>
    <property type="match status" value="1"/>
</dbReference>
<feature type="compositionally biased region" description="Basic and acidic residues" evidence="3">
    <location>
        <begin position="182"/>
        <end position="197"/>
    </location>
</feature>
<dbReference type="InterPro" id="IPR001680">
    <property type="entry name" value="WD40_rpt"/>
</dbReference>
<evidence type="ECO:0000313" key="4">
    <source>
        <dbReference type="EMBL" id="KAF4337220.1"/>
    </source>
</evidence>
<protein>
    <recommendedName>
        <fullName evidence="6">Rik1-associated factor 1</fullName>
    </recommendedName>
</protein>
<reference evidence="4" key="2">
    <citation type="submission" date="2020-02" db="EMBL/GenBank/DDBJ databases">
        <title>Identification and distribution of gene clusters putatively required for synthesis of sphingolipid metabolism inhibitors in phylogenetically diverse species of the filamentous fungus Fusarium.</title>
        <authorList>
            <person name="Kim H.-S."/>
            <person name="Busman M."/>
            <person name="Brown D.W."/>
            <person name="Divon H."/>
            <person name="Uhlig S."/>
            <person name="Proctor R.H."/>
        </authorList>
    </citation>
    <scope>NUCLEOTIDE SEQUENCE</scope>
    <source>
        <strain evidence="4">NRRL 25174</strain>
    </source>
</reference>
<dbReference type="EMBL" id="PVQB02000433">
    <property type="protein sequence ID" value="KAF4337220.1"/>
    <property type="molecule type" value="Genomic_DNA"/>
</dbReference>
<dbReference type="InterPro" id="IPR015943">
    <property type="entry name" value="WD40/YVTN_repeat-like_dom_sf"/>
</dbReference>
<feature type="compositionally biased region" description="Basic residues" evidence="3">
    <location>
        <begin position="938"/>
        <end position="948"/>
    </location>
</feature>
<evidence type="ECO:0000256" key="1">
    <source>
        <dbReference type="ARBA" id="ARBA00009890"/>
    </source>
</evidence>
<feature type="region of interest" description="Disordered" evidence="3">
    <location>
        <begin position="108"/>
        <end position="144"/>
    </location>
</feature>
<evidence type="ECO:0000256" key="3">
    <source>
        <dbReference type="SAM" id="MobiDB-lite"/>
    </source>
</evidence>
<dbReference type="GO" id="GO:0031931">
    <property type="term" value="C:TORC1 complex"/>
    <property type="evidence" value="ECO:0007669"/>
    <property type="project" value="InterPro"/>
</dbReference>
<keyword evidence="2" id="KW-0853">WD repeat</keyword>
<comment type="similarity">
    <text evidence="1">Belongs to the WD repeat LST8 family.</text>
</comment>
<feature type="repeat" description="WD" evidence="2">
    <location>
        <begin position="739"/>
        <end position="773"/>
    </location>
</feature>
<evidence type="ECO:0000313" key="5">
    <source>
        <dbReference type="Proteomes" id="UP000730481"/>
    </source>
</evidence>
<sequence>MGFGLTTTITSEPPQKRRRVGQGLPRKRGVKDCLLSQVTPLVERAVGHLSRDVYHVNALAIKVTVTELSINKFFRRRWDETGGYLCPQDLEVIASQARNVVRGLAAGSGFRISPQPSETPEPQLSPPPRSQPKPQPQPQQQQIEPTIVNIQERRESEDINTPIFYDASTAQPPQEPRIPQNVERKPYQPRERREPKPQNRYYQISERPYLSAAHRKAIENGTKNPLTVNNELVSQPFVYHVDFGPEEIAMITNRISDHENKHIPASRESLMEQVRLQSRPLPMIPGRSMRDMSAFSSDLWAGEVANIPRVLSFTAEHVTEETGKREGQVRRTTRLSSLLMARELEGNQGFQRTRQYLNFQTEFKRLREDDFQVVAEFTNCAGDITTGTWVSNESFLCGTTTHSDTHNQQYNRPGNLLLCSTGKGTLRSFPDHRIPRPRVERGENSTEAMRRSQDPWLYSSVVSCDYSVEDDLAYTSSFDKTVKVWKVNPKGEHMEAVATWRHTGNVNFVAAAKDGSGRVATAADSPTDAVRVYALTKGKESDSPYQTFSCSRTDADGSDKWAYFPATMQWGRAKGCQHLLLVGYSPRSLTGDDLDIPEEKRSTGEIILWDAEQGVRIPVMTASTANVFEVVWHPTILSFLVAVTPTGMKNVPRNVRTQVHIFHRDKDRLNGIGYAEHQALDCYASDINELTIVPNSPGHAFVTAACTDGRVYIWDTAQGDKPIHTLRHGKPIDEYCGDREKEDTGVKFTAWNTSLDRFYTGSSDGVVKVWNIRKLKSPFIRDILAAPGPIAWGGFSPDSSKLAIGDSTGRCFVLSIDERDIPESHMMTLPGTTRRRRRPIPLIPHPEPAPPITVTDDDEMLIDDDLSDADIAQYSRRTYLDTQCLEISSNPVIGVIQGPQYSATNLYRRDAHLDEDPSGPLLAHFERRQKDSEAASFGKRRRSVRRLKTPAPPDERLQGVHTQNINKDLNVDKLVDGEIKDLVKAATLLCIEEDWGFTYEESLSSDDEA</sequence>
<dbReference type="Gene3D" id="2.130.10.10">
    <property type="entry name" value="YVTN repeat-like/Quinoprotein amine dehydrogenase"/>
    <property type="match status" value="1"/>
</dbReference>
<reference evidence="4" key="1">
    <citation type="journal article" date="2017" name="Mycologia">
        <title>Fusarium algeriense, sp. nov., a novel toxigenic crown rot pathogen of durum wheat from Algeria is nested in the Fusarium burgessii species complex.</title>
        <authorList>
            <person name="Laraba I."/>
            <person name="Keddad A."/>
            <person name="Boureghda H."/>
            <person name="Abdallah N."/>
            <person name="Vaughan M.M."/>
            <person name="Proctor R.H."/>
            <person name="Busman M."/>
            <person name="O'Donnell K."/>
        </authorList>
    </citation>
    <scope>NUCLEOTIDE SEQUENCE</scope>
    <source>
        <strain evidence="4">NRRL 25174</strain>
    </source>
</reference>
<feature type="compositionally biased region" description="Polar residues" evidence="3">
    <location>
        <begin position="1"/>
        <end position="13"/>
    </location>
</feature>
<dbReference type="PANTHER" id="PTHR19842">
    <property type="entry name" value="G BETA-LIKE PROTEIN GBL"/>
    <property type="match status" value="1"/>
</dbReference>
<dbReference type="GO" id="GO:0031929">
    <property type="term" value="P:TOR signaling"/>
    <property type="evidence" value="ECO:0007669"/>
    <property type="project" value="InterPro"/>
</dbReference>
<feature type="region of interest" description="Disordered" evidence="3">
    <location>
        <begin position="1"/>
        <end position="23"/>
    </location>
</feature>
<dbReference type="SMART" id="SM00320">
    <property type="entry name" value="WD40"/>
    <property type="match status" value="5"/>
</dbReference>
<dbReference type="InterPro" id="IPR037588">
    <property type="entry name" value="MLST8"/>
</dbReference>
<feature type="region of interest" description="Disordered" evidence="3">
    <location>
        <begin position="165"/>
        <end position="197"/>
    </location>
</feature>
<dbReference type="InterPro" id="IPR036322">
    <property type="entry name" value="WD40_repeat_dom_sf"/>
</dbReference>
<organism evidence="4 5">
    <name type="scientific">Fusarium beomiforme</name>
    <dbReference type="NCBI Taxonomy" id="44412"/>
    <lineage>
        <taxon>Eukaryota</taxon>
        <taxon>Fungi</taxon>
        <taxon>Dikarya</taxon>
        <taxon>Ascomycota</taxon>
        <taxon>Pezizomycotina</taxon>
        <taxon>Sordariomycetes</taxon>
        <taxon>Hypocreomycetidae</taxon>
        <taxon>Hypocreales</taxon>
        <taxon>Nectriaceae</taxon>
        <taxon>Fusarium</taxon>
        <taxon>Fusarium burgessii species complex</taxon>
    </lineage>
</organism>
<name>A0A9P5AEF5_9HYPO</name>
<evidence type="ECO:0008006" key="6">
    <source>
        <dbReference type="Google" id="ProtNLM"/>
    </source>
</evidence>
<dbReference type="GO" id="GO:0032956">
    <property type="term" value="P:regulation of actin cytoskeleton organization"/>
    <property type="evidence" value="ECO:0007669"/>
    <property type="project" value="TreeGrafter"/>
</dbReference>
<comment type="caution">
    <text evidence="4">The sequence shown here is derived from an EMBL/GenBank/DDBJ whole genome shotgun (WGS) entry which is preliminary data.</text>
</comment>
<dbReference type="Proteomes" id="UP000730481">
    <property type="component" value="Unassembled WGS sequence"/>
</dbReference>
<feature type="compositionally biased region" description="Pro residues" evidence="3">
    <location>
        <begin position="117"/>
        <end position="137"/>
    </location>
</feature>
<dbReference type="Pfam" id="PF00400">
    <property type="entry name" value="WD40"/>
    <property type="match status" value="2"/>
</dbReference>
<dbReference type="GO" id="GO:0031932">
    <property type="term" value="C:TORC2 complex"/>
    <property type="evidence" value="ECO:0007669"/>
    <property type="project" value="InterPro"/>
</dbReference>
<dbReference type="PANTHER" id="PTHR19842:SF2">
    <property type="entry name" value="WD REPEAT PROTEIN (AFU_ORTHOLOGUE AFUA_5G04300)"/>
    <property type="match status" value="1"/>
</dbReference>
<feature type="region of interest" description="Disordered" evidence="3">
    <location>
        <begin position="932"/>
        <end position="958"/>
    </location>
</feature>
<dbReference type="OrthoDB" id="10248252at2759"/>
<evidence type="ECO:0000256" key="2">
    <source>
        <dbReference type="PROSITE-ProRule" id="PRU00221"/>
    </source>
</evidence>
<dbReference type="SUPFAM" id="SSF50978">
    <property type="entry name" value="WD40 repeat-like"/>
    <property type="match status" value="1"/>
</dbReference>
<gene>
    <name evidence="4" type="ORF">FBEOM_8888</name>
</gene>
<keyword evidence="5" id="KW-1185">Reference proteome</keyword>
<accession>A0A9P5AEF5</accession>
<proteinExistence type="inferred from homology"/>